<keyword evidence="8" id="KW-1185">Reference proteome</keyword>
<keyword evidence="4 5" id="KW-0472">Membrane</keyword>
<name>A0A2Z4IM15_9BACT</name>
<feature type="domain" description="GtrA/DPMS transmembrane" evidence="6">
    <location>
        <begin position="17"/>
        <end position="85"/>
    </location>
</feature>
<evidence type="ECO:0000256" key="2">
    <source>
        <dbReference type="ARBA" id="ARBA00022692"/>
    </source>
</evidence>
<protein>
    <recommendedName>
        <fullName evidence="6">GtrA/DPMS transmembrane domain-containing protein</fullName>
    </recommendedName>
</protein>
<evidence type="ECO:0000256" key="5">
    <source>
        <dbReference type="SAM" id="Phobius"/>
    </source>
</evidence>
<dbReference type="Pfam" id="PF04138">
    <property type="entry name" value="GtrA_DPMS_TM"/>
    <property type="match status" value="1"/>
</dbReference>
<dbReference type="OrthoDB" id="9812049at2"/>
<accession>A0A2Z4IM15</accession>
<dbReference type="GO" id="GO:0000271">
    <property type="term" value="P:polysaccharide biosynthetic process"/>
    <property type="evidence" value="ECO:0007669"/>
    <property type="project" value="InterPro"/>
</dbReference>
<comment type="subcellular location">
    <subcellularLocation>
        <location evidence="1">Membrane</location>
        <topology evidence="1">Multi-pass membrane protein</topology>
    </subcellularLocation>
</comment>
<gene>
    <name evidence="7" type="ORF">DN752_17390</name>
</gene>
<evidence type="ECO:0000256" key="3">
    <source>
        <dbReference type="ARBA" id="ARBA00022989"/>
    </source>
</evidence>
<dbReference type="EMBL" id="CP030041">
    <property type="protein sequence ID" value="AWW31759.1"/>
    <property type="molecule type" value="Genomic_DNA"/>
</dbReference>
<evidence type="ECO:0000256" key="4">
    <source>
        <dbReference type="ARBA" id="ARBA00023136"/>
    </source>
</evidence>
<proteinExistence type="predicted"/>
<feature type="transmembrane region" description="Helical" evidence="5">
    <location>
        <begin position="45"/>
        <end position="62"/>
    </location>
</feature>
<feature type="transmembrane region" description="Helical" evidence="5">
    <location>
        <begin position="20"/>
        <end position="39"/>
    </location>
</feature>
<dbReference type="InterPro" id="IPR007267">
    <property type="entry name" value="GtrA_DPMS_TM"/>
</dbReference>
<evidence type="ECO:0000256" key="1">
    <source>
        <dbReference type="ARBA" id="ARBA00004141"/>
    </source>
</evidence>
<evidence type="ECO:0000313" key="8">
    <source>
        <dbReference type="Proteomes" id="UP000248688"/>
    </source>
</evidence>
<dbReference type="GO" id="GO:0016020">
    <property type="term" value="C:membrane"/>
    <property type="evidence" value="ECO:0007669"/>
    <property type="project" value="UniProtKB-SubCell"/>
</dbReference>
<keyword evidence="2 5" id="KW-0812">Transmembrane</keyword>
<dbReference type="AlphaFoldDB" id="A0A2Z4IM15"/>
<keyword evidence="3 5" id="KW-1133">Transmembrane helix</keyword>
<dbReference type="Proteomes" id="UP000248688">
    <property type="component" value="Chromosome"/>
</dbReference>
<evidence type="ECO:0000259" key="6">
    <source>
        <dbReference type="Pfam" id="PF04138"/>
    </source>
</evidence>
<sequence>MNRKRLSFLAKLKKMAKFSLVGLLGLLIDYGITFGLVFLMGYNVYIANSIGFALACFNNFFLEQILDFQKSKRISNQRTVYLFLYLSYRRSIKLGIDLFITKPTKLITTYG</sequence>
<dbReference type="KEGG" id="est:DN752_17390"/>
<organism evidence="7 8">
    <name type="scientific">Echinicola strongylocentroti</name>
    <dbReference type="NCBI Taxonomy" id="1795355"/>
    <lineage>
        <taxon>Bacteria</taxon>
        <taxon>Pseudomonadati</taxon>
        <taxon>Bacteroidota</taxon>
        <taxon>Cytophagia</taxon>
        <taxon>Cytophagales</taxon>
        <taxon>Cyclobacteriaceae</taxon>
        <taxon>Echinicola</taxon>
    </lineage>
</organism>
<reference evidence="7 8" key="1">
    <citation type="submission" date="2018-06" db="EMBL/GenBank/DDBJ databases">
        <title>Echinicola strongylocentroti sp. nov., isolated from a sea urchin Strongylocentrotus intermedius.</title>
        <authorList>
            <person name="Bae S.S."/>
        </authorList>
    </citation>
    <scope>NUCLEOTIDE SEQUENCE [LARGE SCALE GENOMIC DNA]</scope>
    <source>
        <strain evidence="7 8">MEBiC08714</strain>
    </source>
</reference>
<evidence type="ECO:0000313" key="7">
    <source>
        <dbReference type="EMBL" id="AWW31759.1"/>
    </source>
</evidence>